<dbReference type="KEGG" id="pgab:PGSY75_0418000"/>
<sequence>MNENPENNFNILDVSPRYVEFFYECLEDVDTFAEKKKENIIEKKSLKIKNICSKIQNIEIFETEYKYLKIKGSKKKKLAPGTCENICIEFSLYNNMDIKKYKNDKKKEDVLNIINNIERTIFLKIKTEYTSLSIPIYIKKKVAIFFYDNIINFGLCKQNMTYHYSMKVTNVGQKKGTLTICSDMYEGMKGKRNHIFFQDDKVKIKKNESCVINNNMNNDNIKNNHNVYNKKEKNILEDEKKDNTLISFDKTSITLDMNESDIINIEIKNIKEEKVHREYNILTLENSYFVENPRNIIIIAVFINSCTSFYYENIKTKEININYIYYGNKKKIQGQIKNENNYNISYQYKMKKVHAFYTLESFKKYLHLNNLSAGSLEQ</sequence>
<gene>
    <name evidence="1" type="ORF">PGSY75_0418000</name>
</gene>
<dbReference type="PANTHER" id="PTHR13029">
    <property type="match status" value="1"/>
</dbReference>
<organism evidence="1 2">
    <name type="scientific">Plasmodium gaboni</name>
    <dbReference type="NCBI Taxonomy" id="647221"/>
    <lineage>
        <taxon>Eukaryota</taxon>
        <taxon>Sar</taxon>
        <taxon>Alveolata</taxon>
        <taxon>Apicomplexa</taxon>
        <taxon>Aconoidasida</taxon>
        <taxon>Haemosporida</taxon>
        <taxon>Plasmodiidae</taxon>
        <taxon>Plasmodium</taxon>
        <taxon>Plasmodium (Laverania)</taxon>
    </lineage>
</organism>
<dbReference type="RefSeq" id="XP_018643393.1">
    <property type="nucleotide sequence ID" value="XM_018784231.1"/>
</dbReference>
<evidence type="ECO:0000313" key="2">
    <source>
        <dbReference type="Proteomes" id="UP000076004"/>
    </source>
</evidence>
<dbReference type="GO" id="GO:0005789">
    <property type="term" value="C:endoplasmic reticulum membrane"/>
    <property type="evidence" value="ECO:0007669"/>
    <property type="project" value="TreeGrafter"/>
</dbReference>
<dbReference type="Proteomes" id="UP000076004">
    <property type="component" value="Unassembled WGS sequence"/>
</dbReference>
<name>A0A151LUL8_9APIC</name>
<dbReference type="VEuPathDB" id="PlasmoDB:PGSY75_0418000"/>
<comment type="caution">
    <text evidence="1">The sequence shown here is derived from an EMBL/GenBank/DDBJ whole genome shotgun (WGS) entry which is preliminary data.</text>
</comment>
<protein>
    <submittedName>
        <fullName evidence="1">Uncharacterized protein</fullName>
    </submittedName>
</protein>
<evidence type="ECO:0000313" key="1">
    <source>
        <dbReference type="EMBL" id="KYO02873.1"/>
    </source>
</evidence>
<dbReference type="VEuPathDB" id="PlasmoDB:PGABG01_0415800"/>
<accession>A0A151LUL8</accession>
<dbReference type="GO" id="GO:0043565">
    <property type="term" value="F:sequence-specific DNA binding"/>
    <property type="evidence" value="ECO:0007669"/>
    <property type="project" value="TreeGrafter"/>
</dbReference>
<dbReference type="EMBL" id="LVLB01000005">
    <property type="protein sequence ID" value="KYO02873.1"/>
    <property type="molecule type" value="Genomic_DNA"/>
</dbReference>
<dbReference type="InterPro" id="IPR051577">
    <property type="entry name" value="MRF-like"/>
</dbReference>
<dbReference type="GO" id="GO:0045893">
    <property type="term" value="P:positive regulation of DNA-templated transcription"/>
    <property type="evidence" value="ECO:0007669"/>
    <property type="project" value="TreeGrafter"/>
</dbReference>
<reference evidence="1 2" key="1">
    <citation type="journal article" date="2016" name="Nat. Commun.">
        <title>Genomes of cryptic chimpanzee Plasmodium species reveal key evolutionary events leading to human malaria.</title>
        <authorList>
            <person name="Sundararaman S.A."/>
            <person name="Plenderleith L.J."/>
            <person name="Liu W."/>
            <person name="Loy D.E."/>
            <person name="Learn G.H."/>
            <person name="Li Y."/>
            <person name="Shaw K.S."/>
            <person name="Ayouba A."/>
            <person name="Peeters M."/>
            <person name="Speede S."/>
            <person name="Shaw G.M."/>
            <person name="Bushman F.D."/>
            <person name="Brisson D."/>
            <person name="Rayner J.C."/>
            <person name="Sharp P.M."/>
            <person name="Hahn B.H."/>
        </authorList>
    </citation>
    <scope>NUCLEOTIDE SEQUENCE [LARGE SCALE GENOMIC DNA]</scope>
    <source>
        <strain evidence="1 2">SY75</strain>
    </source>
</reference>
<dbReference type="GO" id="GO:0005634">
    <property type="term" value="C:nucleus"/>
    <property type="evidence" value="ECO:0007669"/>
    <property type="project" value="TreeGrafter"/>
</dbReference>
<dbReference type="AlphaFoldDB" id="A0A151LUL8"/>
<dbReference type="PANTHER" id="PTHR13029:SF18">
    <property type="entry name" value="MYELIN REGULATORY FACTOR HOMOLOG 1"/>
    <property type="match status" value="1"/>
</dbReference>
<proteinExistence type="predicted"/>
<feature type="non-terminal residue" evidence="1">
    <location>
        <position position="378"/>
    </location>
</feature>
<dbReference type="GO" id="GO:0016540">
    <property type="term" value="P:protein autoprocessing"/>
    <property type="evidence" value="ECO:0007669"/>
    <property type="project" value="TreeGrafter"/>
</dbReference>
<dbReference type="GO" id="GO:0003700">
    <property type="term" value="F:DNA-binding transcription factor activity"/>
    <property type="evidence" value="ECO:0007669"/>
    <property type="project" value="TreeGrafter"/>
</dbReference>
<dbReference type="GeneID" id="29774847"/>